<dbReference type="InterPro" id="IPR007133">
    <property type="entry name" value="RNA_pol_II-assoc_Paf1"/>
</dbReference>
<dbReference type="EMBL" id="JBJQOH010000007">
    <property type="protein sequence ID" value="KAL3679997.1"/>
    <property type="molecule type" value="Genomic_DNA"/>
</dbReference>
<dbReference type="GO" id="GO:0005634">
    <property type="term" value="C:nucleus"/>
    <property type="evidence" value="ECO:0007669"/>
    <property type="project" value="UniProtKB-SubCell"/>
</dbReference>
<evidence type="ECO:0000256" key="4">
    <source>
        <dbReference type="SAM" id="MobiDB-lite"/>
    </source>
</evidence>
<evidence type="ECO:0000313" key="6">
    <source>
        <dbReference type="Proteomes" id="UP001633002"/>
    </source>
</evidence>
<dbReference type="AlphaFoldDB" id="A0ABD3GLC2"/>
<feature type="compositionally biased region" description="Basic and acidic residues" evidence="4">
    <location>
        <begin position="656"/>
        <end position="671"/>
    </location>
</feature>
<organism evidence="5 6">
    <name type="scientific">Riccia sorocarpa</name>
    <dbReference type="NCBI Taxonomy" id="122646"/>
    <lineage>
        <taxon>Eukaryota</taxon>
        <taxon>Viridiplantae</taxon>
        <taxon>Streptophyta</taxon>
        <taxon>Embryophyta</taxon>
        <taxon>Marchantiophyta</taxon>
        <taxon>Marchantiopsida</taxon>
        <taxon>Marchantiidae</taxon>
        <taxon>Marchantiales</taxon>
        <taxon>Ricciaceae</taxon>
        <taxon>Riccia</taxon>
    </lineage>
</organism>
<evidence type="ECO:0000256" key="1">
    <source>
        <dbReference type="ARBA" id="ARBA00004123"/>
    </source>
</evidence>
<feature type="compositionally biased region" description="Basic and acidic residues" evidence="4">
    <location>
        <begin position="244"/>
        <end position="270"/>
    </location>
</feature>
<dbReference type="PANTHER" id="PTHR23188">
    <property type="entry name" value="RNA POLYMERASE II-ASSOCIATED FACTOR 1 HOMOLOG"/>
    <property type="match status" value="1"/>
</dbReference>
<comment type="subcellular location">
    <subcellularLocation>
        <location evidence="1">Nucleus</location>
    </subcellularLocation>
</comment>
<feature type="compositionally biased region" description="Basic residues" evidence="4">
    <location>
        <begin position="146"/>
        <end position="158"/>
    </location>
</feature>
<feature type="compositionally biased region" description="Basic and acidic residues" evidence="4">
    <location>
        <begin position="288"/>
        <end position="310"/>
    </location>
</feature>
<protein>
    <submittedName>
        <fullName evidence="5">Uncharacterized protein</fullName>
    </submittedName>
</protein>
<comment type="caution">
    <text evidence="5">The sequence shown here is derived from an EMBL/GenBank/DDBJ whole genome shotgun (WGS) entry which is preliminary data.</text>
</comment>
<gene>
    <name evidence="5" type="ORF">R1sor_022953</name>
</gene>
<evidence type="ECO:0000256" key="3">
    <source>
        <dbReference type="ARBA" id="ARBA00023242"/>
    </source>
</evidence>
<evidence type="ECO:0000313" key="5">
    <source>
        <dbReference type="EMBL" id="KAL3679997.1"/>
    </source>
</evidence>
<feature type="compositionally biased region" description="Basic and acidic residues" evidence="4">
    <location>
        <begin position="1"/>
        <end position="12"/>
    </location>
</feature>
<name>A0ABD3GLC2_9MARC</name>
<comment type="similarity">
    <text evidence="2">Belongs to the PAF1 family.</text>
</comment>
<feature type="compositionally biased region" description="Pro residues" evidence="4">
    <location>
        <begin position="134"/>
        <end position="144"/>
    </location>
</feature>
<feature type="compositionally biased region" description="Polar residues" evidence="4">
    <location>
        <begin position="174"/>
        <end position="195"/>
    </location>
</feature>
<keyword evidence="6" id="KW-1185">Reference proteome</keyword>
<evidence type="ECO:0000256" key="2">
    <source>
        <dbReference type="ARBA" id="ARBA00007560"/>
    </source>
</evidence>
<reference evidence="5 6" key="1">
    <citation type="submission" date="2024-09" db="EMBL/GenBank/DDBJ databases">
        <title>Chromosome-scale assembly of Riccia sorocarpa.</title>
        <authorList>
            <person name="Paukszto L."/>
        </authorList>
    </citation>
    <scope>NUCLEOTIDE SEQUENCE [LARGE SCALE GENOMIC DNA]</scope>
    <source>
        <strain evidence="5">LP-2024</strain>
        <tissue evidence="5">Aerial parts of the thallus</tissue>
    </source>
</reference>
<proteinExistence type="inferred from homology"/>
<feature type="compositionally biased region" description="Gly residues" evidence="4">
    <location>
        <begin position="213"/>
        <end position="227"/>
    </location>
</feature>
<feature type="region of interest" description="Disordered" evidence="4">
    <location>
        <begin position="656"/>
        <end position="720"/>
    </location>
</feature>
<feature type="compositionally biased region" description="Gly residues" evidence="4">
    <location>
        <begin position="23"/>
        <end position="40"/>
    </location>
</feature>
<accession>A0ABD3GLC2</accession>
<feature type="compositionally biased region" description="Pro residues" evidence="4">
    <location>
        <begin position="56"/>
        <end position="127"/>
    </location>
</feature>
<dbReference type="Proteomes" id="UP001633002">
    <property type="component" value="Unassembled WGS sequence"/>
</dbReference>
<dbReference type="PANTHER" id="PTHR23188:SF12">
    <property type="entry name" value="RNA POLYMERASE II-ASSOCIATED FACTOR 1 HOMOLOG"/>
    <property type="match status" value="1"/>
</dbReference>
<sequence length="720" mass="79821">MKDEVVMEEGGRGWRKAWLPEGGLAGGGGGGEDGVPGGGIWSRPTGYNPNPYGSAAPPPPPPGPPPGPPPPPGAPPYGSGLPPPPPPPGAQIQQLPPPPPPPPNGQQLLPPPPPGPQQQMPPLPPPGSQQHLTPAPPPHYPPAHPHAAHSHPHSHSQHPHQFGSVPLNQPPYPNQGQSHSLGYSGSSMNRPNVQQGPVPSHRPHGSSHSHMMGSGGGPQGRSVGGPVGPSSSKGTIGSVATHGRRQETPEERRERKMKEYEKLKAEERNKTRGHAHPSSSKPGPMNGTREKDSRLERRASGVSDKVENRLKRPSTFLCKIRFRNELPDASGQPKLMHINNDKDKYTKYSITSLERNYKHKLFVEPDLGIPLDLLDLSAYNAPPPKLRPPLDPEDAELLLDDEPVKKEPLSMRKKDRPTDKGVAWLVKTQYISPLSLDPAKQSLTEKQAKELKEQREGERLLRELNDRDQQIQAIEESFRVAKLPPVHQTKPELEPVEVLPLVPDFDRWGDQFVHMIFDTDPTGESAQLSKLDLEMRDEIEARAIVKSYAIGGGEDQKPEKFVAYLVPKAEELDKDIYEGDEELQYTWVREYHWDLRVDHSESTYVFSFGEDSVTYLPLHSKLILQKKKAKEGRQKEEDFDNQFPVPSRVVVERRELTDEELRKRDEDKHAFMEGQSRGASDAGQKRRRSPEPVNTSAKRKSVRGEAASTRQDVSDDEMSV</sequence>
<keyword evidence="3" id="KW-0539">Nucleus</keyword>
<dbReference type="Pfam" id="PF03985">
    <property type="entry name" value="Paf1"/>
    <property type="match status" value="1"/>
</dbReference>
<feature type="region of interest" description="Disordered" evidence="4">
    <location>
        <begin position="1"/>
        <end position="310"/>
    </location>
</feature>